<feature type="domain" description="Nucleoside transporter/FeoB GTPase Gate" evidence="2">
    <location>
        <begin position="43"/>
        <end position="137"/>
    </location>
</feature>
<dbReference type="Proteomes" id="UP001339962">
    <property type="component" value="Unassembled WGS sequence"/>
</dbReference>
<gene>
    <name evidence="3" type="primary">ylbJ</name>
    <name evidence="3" type="ORF">P9850_10450</name>
</gene>
<sequence>MSRSRFKTIVLALAATFIAVSLVSFPQESVNASKQGLKIWWGTVFPSLLPFFIICELLINFGVVKFIGVILEPLMKPLFKVPGVGGFVWAMGMVSGFPTGARLTVLLRQEKQLSKVEAERLVCFTNSSSPLFIIGAVSISFFHNAQLGAVLILSHYLGNICIGLMMRFYGKEQPQDPKEARDEALLRRAFSALHTTRMKEKRPIGKLLGDAVISSVHTLLMIGGFIILFSVINRLLSSLHITQFLGELVAYALRLFHLPEALSTPLISGLFEITLGGQMTSQVQGVSLMHKAIIISFILAFSGLSVQAQVASLLAQSDISFKPFFISRIIHGFLAGFFTFLLWEPVYHANSSAHALPVSLFAQEGWFYGNFLTLMNIGPALTIITLMIYIIIFIKRMKNV</sequence>
<dbReference type="NCBIfam" id="TIGR02871">
    <property type="entry name" value="spore_ylbJ"/>
    <property type="match status" value="1"/>
</dbReference>
<dbReference type="Pfam" id="PF07670">
    <property type="entry name" value="Gate"/>
    <property type="match status" value="2"/>
</dbReference>
<dbReference type="InterPro" id="IPR011642">
    <property type="entry name" value="Gate_dom"/>
</dbReference>
<proteinExistence type="predicted"/>
<name>A0ABD5IWP2_9BACL</name>
<evidence type="ECO:0000313" key="3">
    <source>
        <dbReference type="EMBL" id="MED5052273.1"/>
    </source>
</evidence>
<keyword evidence="1" id="KW-1133">Transmembrane helix</keyword>
<dbReference type="AlphaFoldDB" id="A0ABD5IWP2"/>
<organism evidence="3 4">
    <name type="scientific">Anoxybacteroides rupiense</name>
    <dbReference type="NCBI Taxonomy" id="311460"/>
    <lineage>
        <taxon>Bacteria</taxon>
        <taxon>Bacillati</taxon>
        <taxon>Bacillota</taxon>
        <taxon>Bacilli</taxon>
        <taxon>Bacillales</taxon>
        <taxon>Anoxybacillaceae</taxon>
        <taxon>Anoxybacteroides</taxon>
    </lineage>
</organism>
<evidence type="ECO:0000256" key="1">
    <source>
        <dbReference type="SAM" id="Phobius"/>
    </source>
</evidence>
<keyword evidence="1" id="KW-0472">Membrane</keyword>
<protein>
    <submittedName>
        <fullName evidence="3">Sporulation integral membrane protein YlbJ</fullName>
    </submittedName>
</protein>
<reference evidence="3 4" key="1">
    <citation type="submission" date="2023-03" db="EMBL/GenBank/DDBJ databases">
        <title>Bacillus Genome Sequencing.</title>
        <authorList>
            <person name="Dunlap C."/>
        </authorList>
    </citation>
    <scope>NUCLEOTIDE SEQUENCE [LARGE SCALE GENOMIC DNA]</scope>
    <source>
        <strain evidence="3 4">NRS-38</strain>
    </source>
</reference>
<feature type="transmembrane region" description="Helical" evidence="1">
    <location>
        <begin position="292"/>
        <end position="313"/>
    </location>
</feature>
<dbReference type="InterPro" id="IPR014226">
    <property type="entry name" value="Spore_IM_YlbJ"/>
</dbReference>
<evidence type="ECO:0000313" key="4">
    <source>
        <dbReference type="Proteomes" id="UP001339962"/>
    </source>
</evidence>
<feature type="transmembrane region" description="Helical" evidence="1">
    <location>
        <begin position="366"/>
        <end position="394"/>
    </location>
</feature>
<comment type="caution">
    <text evidence="3">The sequence shown here is derived from an EMBL/GenBank/DDBJ whole genome shotgun (WGS) entry which is preliminary data.</text>
</comment>
<dbReference type="RefSeq" id="WP_080861937.1">
    <property type="nucleotide sequence ID" value="NZ_JACIDF010000001.1"/>
</dbReference>
<accession>A0ABD5IWP2</accession>
<feature type="domain" description="Nucleoside transporter/FeoB GTPase Gate" evidence="2">
    <location>
        <begin position="219"/>
        <end position="315"/>
    </location>
</feature>
<feature type="transmembrane region" description="Helical" evidence="1">
    <location>
        <begin position="207"/>
        <end position="232"/>
    </location>
</feature>
<evidence type="ECO:0000259" key="2">
    <source>
        <dbReference type="Pfam" id="PF07670"/>
    </source>
</evidence>
<feature type="transmembrane region" description="Helical" evidence="1">
    <location>
        <begin position="121"/>
        <end position="142"/>
    </location>
</feature>
<feature type="transmembrane region" description="Helical" evidence="1">
    <location>
        <begin position="325"/>
        <end position="346"/>
    </location>
</feature>
<keyword evidence="1" id="KW-0812">Transmembrane</keyword>
<feature type="transmembrane region" description="Helical" evidence="1">
    <location>
        <begin position="48"/>
        <end position="71"/>
    </location>
</feature>
<dbReference type="EMBL" id="JARTLI010000018">
    <property type="protein sequence ID" value="MED5052273.1"/>
    <property type="molecule type" value="Genomic_DNA"/>
</dbReference>
<feature type="transmembrane region" description="Helical" evidence="1">
    <location>
        <begin position="148"/>
        <end position="169"/>
    </location>
</feature>